<gene>
    <name evidence="2" type="ORF">QQX10_00520</name>
</gene>
<dbReference type="AlphaFoldDB" id="A0AAW7M787"/>
<dbReference type="RefSeq" id="WP_301144227.1">
    <property type="nucleotide sequence ID" value="NZ_JAUHPX010000001.1"/>
</dbReference>
<keyword evidence="2" id="KW-0378">Hydrolase</keyword>
<dbReference type="SUPFAM" id="SSF56784">
    <property type="entry name" value="HAD-like"/>
    <property type="match status" value="1"/>
</dbReference>
<dbReference type="GO" id="GO:0016791">
    <property type="term" value="F:phosphatase activity"/>
    <property type="evidence" value="ECO:0007669"/>
    <property type="project" value="UniProtKB-ARBA"/>
</dbReference>
<protein>
    <submittedName>
        <fullName evidence="2">HAD family hydrolase</fullName>
        <ecNumber evidence="2">3.1.3.-</ecNumber>
    </submittedName>
</protein>
<proteinExistence type="predicted"/>
<dbReference type="InterPro" id="IPR036412">
    <property type="entry name" value="HAD-like_sf"/>
</dbReference>
<dbReference type="SFLD" id="SFLDS00003">
    <property type="entry name" value="Haloacid_Dehalogenase"/>
    <property type="match status" value="1"/>
</dbReference>
<dbReference type="PANTHER" id="PTHR10000">
    <property type="entry name" value="PHOSPHOSERINE PHOSPHATASE"/>
    <property type="match status" value="1"/>
</dbReference>
<reference evidence="2" key="1">
    <citation type="submission" date="2023-06" db="EMBL/GenBank/DDBJ databases">
        <title>Sysu t00039.</title>
        <authorList>
            <person name="Gao L."/>
            <person name="Fang B.-Z."/>
            <person name="Li W.-J."/>
        </authorList>
    </citation>
    <scope>NUCLEOTIDE SEQUENCE</scope>
    <source>
        <strain evidence="2">SYSU T00039</strain>
    </source>
</reference>
<dbReference type="SFLD" id="SFLDG01140">
    <property type="entry name" value="C2.B:_Phosphomannomutase_and_P"/>
    <property type="match status" value="1"/>
</dbReference>
<keyword evidence="3" id="KW-1185">Reference proteome</keyword>
<dbReference type="Proteomes" id="UP001172737">
    <property type="component" value="Unassembled WGS sequence"/>
</dbReference>
<dbReference type="GO" id="GO:0005829">
    <property type="term" value="C:cytosol"/>
    <property type="evidence" value="ECO:0007669"/>
    <property type="project" value="TreeGrafter"/>
</dbReference>
<dbReference type="Pfam" id="PF08282">
    <property type="entry name" value="Hydrolase_3"/>
    <property type="match status" value="1"/>
</dbReference>
<dbReference type="PANTHER" id="PTHR10000:SF53">
    <property type="entry name" value="5-AMINO-6-(5-PHOSPHO-D-RIBITYLAMINO)URACIL PHOSPHATASE YBJI-RELATED"/>
    <property type="match status" value="1"/>
</dbReference>
<evidence type="ECO:0000313" key="2">
    <source>
        <dbReference type="EMBL" id="MDN4486645.1"/>
    </source>
</evidence>
<dbReference type="Gene3D" id="3.30.1240.10">
    <property type="match status" value="1"/>
</dbReference>
<sequence>MSTPDSFHVPDGPHDIRLVVCDMDGTLLDAAKRIPDALWPLVDHMRGRGIVFAPASGRQHATLARQFERLGEGLVVIAENGSYVARGGVEISSSPLPDGVLGDIVAAVRDHARAGFDVGTVVCGKRSAYIERDDAAFVEKASPYYAALEIVDDLAAVDDAILKVAVYDFGNAAHDTAPVLERFQGDLAVVVSDRHWIDIMRTGVHKGVAVARLQEALGVTPEQTVVFGDYLNDLEMMDRGHLSFAMANAHPEVAQRARYRAPSNVDAGVITTLRRLLDHPLASS</sequence>
<dbReference type="InterPro" id="IPR023214">
    <property type="entry name" value="HAD_sf"/>
</dbReference>
<dbReference type="GO" id="GO:0009190">
    <property type="term" value="P:cyclic nucleotide biosynthetic process"/>
    <property type="evidence" value="ECO:0007669"/>
    <property type="project" value="InterPro"/>
</dbReference>
<dbReference type="PROSITE" id="PS50125">
    <property type="entry name" value="GUANYLATE_CYCLASE_2"/>
    <property type="match status" value="1"/>
</dbReference>
<comment type="caution">
    <text evidence="2">The sequence shown here is derived from an EMBL/GenBank/DDBJ whole genome shotgun (WGS) entry which is preliminary data.</text>
</comment>
<dbReference type="NCBIfam" id="TIGR00099">
    <property type="entry name" value="Cof-subfamily"/>
    <property type="match status" value="1"/>
</dbReference>
<name>A0AAW7M787_9MICO</name>
<evidence type="ECO:0000259" key="1">
    <source>
        <dbReference type="PROSITE" id="PS50125"/>
    </source>
</evidence>
<dbReference type="GO" id="GO:0000287">
    <property type="term" value="F:magnesium ion binding"/>
    <property type="evidence" value="ECO:0007669"/>
    <property type="project" value="TreeGrafter"/>
</dbReference>
<accession>A0AAW7M787</accession>
<dbReference type="EC" id="3.1.3.-" evidence="2"/>
<dbReference type="EMBL" id="JAUHPX010000001">
    <property type="protein sequence ID" value="MDN4486645.1"/>
    <property type="molecule type" value="Genomic_DNA"/>
</dbReference>
<dbReference type="Gene3D" id="3.40.50.1000">
    <property type="entry name" value="HAD superfamily/HAD-like"/>
    <property type="match status" value="1"/>
</dbReference>
<organism evidence="2 3">
    <name type="scientific">Demequina lignilytica</name>
    <dbReference type="NCBI Taxonomy" id="3051663"/>
    <lineage>
        <taxon>Bacteria</taxon>
        <taxon>Bacillati</taxon>
        <taxon>Actinomycetota</taxon>
        <taxon>Actinomycetes</taxon>
        <taxon>Micrococcales</taxon>
        <taxon>Demequinaceae</taxon>
        <taxon>Demequina</taxon>
    </lineage>
</organism>
<dbReference type="InterPro" id="IPR000150">
    <property type="entry name" value="Cof"/>
</dbReference>
<dbReference type="GO" id="GO:0035556">
    <property type="term" value="P:intracellular signal transduction"/>
    <property type="evidence" value="ECO:0007669"/>
    <property type="project" value="InterPro"/>
</dbReference>
<evidence type="ECO:0000313" key="3">
    <source>
        <dbReference type="Proteomes" id="UP001172737"/>
    </source>
</evidence>
<dbReference type="InterPro" id="IPR001054">
    <property type="entry name" value="A/G_cyclase"/>
</dbReference>
<feature type="domain" description="Guanylate cyclase" evidence="1">
    <location>
        <begin position="200"/>
        <end position="238"/>
    </location>
</feature>